<evidence type="ECO:0000313" key="2">
    <source>
        <dbReference type="Proteomes" id="UP000199727"/>
    </source>
</evidence>
<protein>
    <submittedName>
        <fullName evidence="1">Uncharacterized protein</fullName>
    </submittedName>
</protein>
<dbReference type="Proteomes" id="UP000199727">
    <property type="component" value="Unassembled WGS sequence"/>
</dbReference>
<sequence length="57" mass="6330">MSMLEQEDGEKNVRMTSQGVRDIIMWHMGPNYMRCREAEDGITVGMPGKAVATSRAG</sequence>
<reference evidence="1 2" key="1">
    <citation type="submission" date="2017-06" db="EMBL/GenBank/DDBJ databases">
        <title>Global population genomics of the pathogenic fungus Cryptococcus neoformans var. grubii.</title>
        <authorList>
            <person name="Cuomo C."/>
            <person name="Litvintseva A."/>
            <person name="Chen Y."/>
            <person name="Young S."/>
            <person name="Zeng Q."/>
            <person name="Chapman S."/>
            <person name="Gujja S."/>
            <person name="Saif S."/>
            <person name="Birren B."/>
        </authorList>
    </citation>
    <scope>NUCLEOTIDE SEQUENCE [LARGE SCALE GENOMIC DNA]</scope>
    <source>
        <strain evidence="1 2">Tu259-1</strain>
    </source>
</reference>
<comment type="caution">
    <text evidence="1">The sequence shown here is derived from an EMBL/GenBank/DDBJ whole genome shotgun (WGS) entry which is preliminary data.</text>
</comment>
<dbReference type="EMBL" id="AMKT01000034">
    <property type="protein sequence ID" value="OXG24016.1"/>
    <property type="molecule type" value="Genomic_DNA"/>
</dbReference>
<gene>
    <name evidence="1" type="ORF">C361_02565</name>
</gene>
<proteinExistence type="predicted"/>
<accession>A0A854QH44</accession>
<evidence type="ECO:0000313" key="1">
    <source>
        <dbReference type="EMBL" id="OXG24016.1"/>
    </source>
</evidence>
<dbReference type="AlphaFoldDB" id="A0A854QH44"/>
<organism evidence="1 2">
    <name type="scientific">Cryptococcus neoformans Tu259-1</name>
    <dbReference type="NCBI Taxonomy" id="1230072"/>
    <lineage>
        <taxon>Eukaryota</taxon>
        <taxon>Fungi</taxon>
        <taxon>Dikarya</taxon>
        <taxon>Basidiomycota</taxon>
        <taxon>Agaricomycotina</taxon>
        <taxon>Tremellomycetes</taxon>
        <taxon>Tremellales</taxon>
        <taxon>Cryptococcaceae</taxon>
        <taxon>Cryptococcus</taxon>
        <taxon>Cryptococcus neoformans species complex</taxon>
    </lineage>
</organism>
<name>A0A854QH44_CRYNE</name>